<dbReference type="Pfam" id="PF12704">
    <property type="entry name" value="MacB_PCD"/>
    <property type="match status" value="1"/>
</dbReference>
<dbReference type="GO" id="GO:0022857">
    <property type="term" value="F:transmembrane transporter activity"/>
    <property type="evidence" value="ECO:0007669"/>
    <property type="project" value="TreeGrafter"/>
</dbReference>
<dbReference type="PANTHER" id="PTHR30572:SF18">
    <property type="entry name" value="ABC-TYPE MACROLIDE FAMILY EXPORT SYSTEM PERMEASE COMPONENT 2"/>
    <property type="match status" value="1"/>
</dbReference>
<evidence type="ECO:0000256" key="1">
    <source>
        <dbReference type="ARBA" id="ARBA00004651"/>
    </source>
</evidence>
<reference evidence="9 10" key="1">
    <citation type="submission" date="2020-08" db="EMBL/GenBank/DDBJ databases">
        <title>Genomic Encyclopedia of Type Strains, Phase IV (KMG-IV): sequencing the most valuable type-strain genomes for metagenomic binning, comparative biology and taxonomic classification.</title>
        <authorList>
            <person name="Goeker M."/>
        </authorList>
    </citation>
    <scope>NUCLEOTIDE SEQUENCE [LARGE SCALE GENOMIC DNA]</scope>
    <source>
        <strain evidence="9 10">DSM 17976</strain>
    </source>
</reference>
<keyword evidence="5 6" id="KW-0472">Membrane</keyword>
<dbReference type="GO" id="GO:0005886">
    <property type="term" value="C:plasma membrane"/>
    <property type="evidence" value="ECO:0007669"/>
    <property type="project" value="UniProtKB-SubCell"/>
</dbReference>
<feature type="transmembrane region" description="Helical" evidence="6">
    <location>
        <begin position="762"/>
        <end position="780"/>
    </location>
</feature>
<evidence type="ECO:0000256" key="6">
    <source>
        <dbReference type="SAM" id="Phobius"/>
    </source>
</evidence>
<feature type="domain" description="MacB-like periplasmic core" evidence="8">
    <location>
        <begin position="20"/>
        <end position="238"/>
    </location>
</feature>
<feature type="domain" description="ABC3 transporter permease C-terminal" evidence="7">
    <location>
        <begin position="677"/>
        <end position="788"/>
    </location>
</feature>
<evidence type="ECO:0000313" key="9">
    <source>
        <dbReference type="EMBL" id="MBB3840296.1"/>
    </source>
</evidence>
<proteinExistence type="predicted"/>
<feature type="transmembrane region" description="Helical" evidence="6">
    <location>
        <begin position="21"/>
        <end position="41"/>
    </location>
</feature>
<gene>
    <name evidence="9" type="ORF">FHS57_004316</name>
</gene>
<dbReference type="InterPro" id="IPR025857">
    <property type="entry name" value="MacB_PCD"/>
</dbReference>
<feature type="transmembrane region" description="Helical" evidence="6">
    <location>
        <begin position="718"/>
        <end position="742"/>
    </location>
</feature>
<evidence type="ECO:0000256" key="2">
    <source>
        <dbReference type="ARBA" id="ARBA00022475"/>
    </source>
</evidence>
<dbReference type="PANTHER" id="PTHR30572">
    <property type="entry name" value="MEMBRANE COMPONENT OF TRANSPORTER-RELATED"/>
    <property type="match status" value="1"/>
</dbReference>
<evidence type="ECO:0000256" key="5">
    <source>
        <dbReference type="ARBA" id="ARBA00023136"/>
    </source>
</evidence>
<feature type="transmembrane region" description="Helical" evidence="6">
    <location>
        <begin position="295"/>
        <end position="322"/>
    </location>
</feature>
<evidence type="ECO:0000259" key="7">
    <source>
        <dbReference type="Pfam" id="PF02687"/>
    </source>
</evidence>
<feature type="domain" description="ABC3 transporter permease C-terminal" evidence="7">
    <location>
        <begin position="303"/>
        <end position="419"/>
    </location>
</feature>
<evidence type="ECO:0000259" key="8">
    <source>
        <dbReference type="Pfam" id="PF12704"/>
    </source>
</evidence>
<dbReference type="EMBL" id="JACIBY010000010">
    <property type="protein sequence ID" value="MBB3840296.1"/>
    <property type="molecule type" value="Genomic_DNA"/>
</dbReference>
<dbReference type="InterPro" id="IPR003838">
    <property type="entry name" value="ABC3_permease_C"/>
</dbReference>
<feature type="transmembrane region" description="Helical" evidence="6">
    <location>
        <begin position="674"/>
        <end position="698"/>
    </location>
</feature>
<organism evidence="9 10">
    <name type="scientific">Runella defluvii</name>
    <dbReference type="NCBI Taxonomy" id="370973"/>
    <lineage>
        <taxon>Bacteria</taxon>
        <taxon>Pseudomonadati</taxon>
        <taxon>Bacteroidota</taxon>
        <taxon>Cytophagia</taxon>
        <taxon>Cytophagales</taxon>
        <taxon>Spirosomataceae</taxon>
        <taxon>Runella</taxon>
    </lineage>
</organism>
<name>A0A7W5ZQP1_9BACT</name>
<keyword evidence="3 6" id="KW-0812">Transmembrane</keyword>
<evidence type="ECO:0000256" key="3">
    <source>
        <dbReference type="ARBA" id="ARBA00022692"/>
    </source>
</evidence>
<feature type="transmembrane region" description="Helical" evidence="6">
    <location>
        <begin position="434"/>
        <end position="458"/>
    </location>
</feature>
<dbReference type="PROSITE" id="PS51257">
    <property type="entry name" value="PROKAR_LIPOPROTEIN"/>
    <property type="match status" value="1"/>
</dbReference>
<evidence type="ECO:0000313" key="10">
    <source>
        <dbReference type="Proteomes" id="UP000541352"/>
    </source>
</evidence>
<keyword evidence="4 6" id="KW-1133">Transmembrane helix</keyword>
<evidence type="ECO:0000256" key="4">
    <source>
        <dbReference type="ARBA" id="ARBA00022989"/>
    </source>
</evidence>
<comment type="caution">
    <text evidence="9">The sequence shown here is derived from an EMBL/GenBank/DDBJ whole genome shotgun (WGS) entry which is preliminary data.</text>
</comment>
<dbReference type="RefSeq" id="WP_183977190.1">
    <property type="nucleotide sequence ID" value="NZ_JACIBY010000010.1"/>
</dbReference>
<dbReference type="Pfam" id="PF02687">
    <property type="entry name" value="FtsX"/>
    <property type="match status" value="2"/>
</dbReference>
<dbReference type="AlphaFoldDB" id="A0A7W5ZQP1"/>
<comment type="subcellular location">
    <subcellularLocation>
        <location evidence="1">Cell membrane</location>
        <topology evidence="1">Multi-pass membrane protein</topology>
    </subcellularLocation>
</comment>
<protein>
    <submittedName>
        <fullName evidence="9">Putative ABC transport system permease protein</fullName>
    </submittedName>
</protein>
<sequence>MLCNYFKIALRHLWHNRLYSAINTIGLAFGLGCVLLAILYIRDEHSFDNFHQKSPHLYRITTTAIQNKGEDPHTSGGTGQVQGPAFKAAVPEVEDYVRIMGGAIFGDIRTNRKALKLQLLFADSHFFDVFSFKLLHGNPKTVLNDVGSVVITEKTALKFFNSTNVVGQLLHMEADPSADRLGKPLVISGVVENPPKNSSIQFDVLHPFSFMELSFTDTAWLNAYLGTFVVLNPKADKSLVCKKFNQVHARLAKEQIKENGHDPQVTYGLQPITDLHLYPLQTGGEGGAINYSNPLYSYIFLGIALFMLLMASINFVNISIASSLKRAKEVGIRKVTGSRQGQIIVQFLAESALLCVAAFFLAFVLVLLLLPVFNQLANKEILLSEVFEWKLFFAFGGLLLGNVLLSGLYPAFVLSKFNPTEVLYHKQKLSGSGFFGKSLVVLQFSLAAILLIASIVFYQQMNFVRTKDLGYNPYQVIRTYISGNRETKPLAEFIRNEVAKESSIVQISFGDERGSNFKTKANQRTVKSTYQNIDSNYLAVLGVRLKEGRAILNANKVEVIVNETFVREAGLTNPIGALVTTEDFFLKTPALIVGVVKDFHFGSLRERIPPLVMATNDMYNGGIWLKIDKNHQQEALTAFERIYRKALPNAVYAYNFMDELNNRDYLQEQRWQKIIGFATLLSIVLCGMGLFGLTHLAIQQRTKEIGIRKVVGASVPSIVFLFSNSFLKLVLISVVVASPIAYYFMEQWLQDFAYRIQVSWRIFGYTALVMLFISLLTISYQSIKAALRNPVDSLRSE</sequence>
<dbReference type="Proteomes" id="UP000541352">
    <property type="component" value="Unassembled WGS sequence"/>
</dbReference>
<keyword evidence="10" id="KW-1185">Reference proteome</keyword>
<keyword evidence="2" id="KW-1003">Cell membrane</keyword>
<accession>A0A7W5ZQP1</accession>
<dbReference type="InterPro" id="IPR050250">
    <property type="entry name" value="Macrolide_Exporter_MacB"/>
</dbReference>
<feature type="transmembrane region" description="Helical" evidence="6">
    <location>
        <begin position="343"/>
        <end position="371"/>
    </location>
</feature>
<feature type="transmembrane region" description="Helical" evidence="6">
    <location>
        <begin position="391"/>
        <end position="414"/>
    </location>
</feature>